<name>A0AAV5TAI2_9BILA</name>
<keyword evidence="2" id="KW-1185">Reference proteome</keyword>
<feature type="non-terminal residue" evidence="1">
    <location>
        <position position="133"/>
    </location>
</feature>
<gene>
    <name evidence="1" type="ORF">PENTCL1PPCAC_14330</name>
</gene>
<accession>A0AAV5TAI2</accession>
<dbReference type="AlphaFoldDB" id="A0AAV5TAI2"/>
<comment type="caution">
    <text evidence="1">The sequence shown here is derived from an EMBL/GenBank/DDBJ whole genome shotgun (WGS) entry which is preliminary data.</text>
</comment>
<evidence type="ECO:0008006" key="3">
    <source>
        <dbReference type="Google" id="ProtNLM"/>
    </source>
</evidence>
<evidence type="ECO:0000313" key="2">
    <source>
        <dbReference type="Proteomes" id="UP001432027"/>
    </source>
</evidence>
<dbReference type="Proteomes" id="UP001432027">
    <property type="component" value="Unassembled WGS sequence"/>
</dbReference>
<reference evidence="1" key="1">
    <citation type="submission" date="2023-10" db="EMBL/GenBank/DDBJ databases">
        <title>Genome assembly of Pristionchus species.</title>
        <authorList>
            <person name="Yoshida K."/>
            <person name="Sommer R.J."/>
        </authorList>
    </citation>
    <scope>NUCLEOTIDE SEQUENCE</scope>
    <source>
        <strain evidence="1">RS0144</strain>
    </source>
</reference>
<dbReference type="EMBL" id="BTSX01000004">
    <property type="protein sequence ID" value="GMS92155.1"/>
    <property type="molecule type" value="Genomic_DNA"/>
</dbReference>
<proteinExistence type="predicted"/>
<organism evidence="1 2">
    <name type="scientific">Pristionchus entomophagus</name>
    <dbReference type="NCBI Taxonomy" id="358040"/>
    <lineage>
        <taxon>Eukaryota</taxon>
        <taxon>Metazoa</taxon>
        <taxon>Ecdysozoa</taxon>
        <taxon>Nematoda</taxon>
        <taxon>Chromadorea</taxon>
        <taxon>Rhabditida</taxon>
        <taxon>Rhabditina</taxon>
        <taxon>Diplogasteromorpha</taxon>
        <taxon>Diplogasteroidea</taxon>
        <taxon>Neodiplogasteridae</taxon>
        <taxon>Pristionchus</taxon>
    </lineage>
</organism>
<sequence length="133" mass="14366">QGHSSATCFLKETTSTPYIAFSITSEKSLQWCFTVCDENAACIGIVFDDADGSCVQQSGAAFAGPTTCLAPYERYKKTDVGCPYPNPMTAMPLPDPCTSRLMPHLLKYDDGIFNGMCPMRPIDGSDGPPIVIR</sequence>
<feature type="non-terminal residue" evidence="1">
    <location>
        <position position="1"/>
    </location>
</feature>
<protein>
    <recommendedName>
        <fullName evidence="3">Apple domain-containing protein</fullName>
    </recommendedName>
</protein>
<evidence type="ECO:0000313" key="1">
    <source>
        <dbReference type="EMBL" id="GMS92155.1"/>
    </source>
</evidence>